<dbReference type="Proteomes" id="UP000239156">
    <property type="component" value="Unassembled WGS sequence"/>
</dbReference>
<feature type="compositionally biased region" description="Polar residues" evidence="1">
    <location>
        <begin position="13"/>
        <end position="26"/>
    </location>
</feature>
<gene>
    <name evidence="2" type="ORF">PSTT_10067</name>
</gene>
<sequence>MLYSAESARESPTHQTVSTSAPTQPINPILQELTPCTSEISQISSKSVKDCSSQAAYPLSITAQMAITKSDKTQTNGNSNKKQTHHPMVIKPSEQAPISTQSDDVQMDKDEVPSDWEDQALPEEPKGVKQKLFNTEDNDSNMYENNIHFEPDLNPKPVSTRDYNATMEDFINSSSPFFQFRVLCSSLIDFNPLKGEPTLKDKGRIGCLIRAIGRNSHEYDVDSVRLKNGLQQLLISPQLLQRVHQSEWPNEWIAHLTLNNTVKFLKYGDVLTKGIFCGYNKGSVFSFINEELDKEDTDLEVIKVVHQVDQIGGKVVMTGEYIVHLNDLPEWLAGERFWSSNQSSMLVQIDGARYKFTPNPTCETCGYEEHAIEFAENIQMKRSHW</sequence>
<feature type="region of interest" description="Disordered" evidence="1">
    <location>
        <begin position="1"/>
        <end position="27"/>
    </location>
</feature>
<evidence type="ECO:0000256" key="1">
    <source>
        <dbReference type="SAM" id="MobiDB-lite"/>
    </source>
</evidence>
<dbReference type="VEuPathDB" id="FungiDB:PSTT_10067"/>
<feature type="region of interest" description="Disordered" evidence="1">
    <location>
        <begin position="70"/>
        <end position="127"/>
    </location>
</feature>
<evidence type="ECO:0000313" key="2">
    <source>
        <dbReference type="EMBL" id="POW04863.1"/>
    </source>
</evidence>
<dbReference type="EMBL" id="PKSL01000106">
    <property type="protein sequence ID" value="POW04863.1"/>
    <property type="molecule type" value="Genomic_DNA"/>
</dbReference>
<keyword evidence="3" id="KW-1185">Reference proteome</keyword>
<proteinExistence type="predicted"/>
<feature type="compositionally biased region" description="Polar residues" evidence="1">
    <location>
        <begin position="70"/>
        <end position="81"/>
    </location>
</feature>
<comment type="caution">
    <text evidence="2">The sequence shown here is derived from an EMBL/GenBank/DDBJ whole genome shotgun (WGS) entry which is preliminary data.</text>
</comment>
<dbReference type="AlphaFoldDB" id="A0A2S4V5Q4"/>
<organism evidence="2 3">
    <name type="scientific">Puccinia striiformis</name>
    <dbReference type="NCBI Taxonomy" id="27350"/>
    <lineage>
        <taxon>Eukaryota</taxon>
        <taxon>Fungi</taxon>
        <taxon>Dikarya</taxon>
        <taxon>Basidiomycota</taxon>
        <taxon>Pucciniomycotina</taxon>
        <taxon>Pucciniomycetes</taxon>
        <taxon>Pucciniales</taxon>
        <taxon>Pucciniaceae</taxon>
        <taxon>Puccinia</taxon>
    </lineage>
</organism>
<protein>
    <submittedName>
        <fullName evidence="2">Uncharacterized protein</fullName>
    </submittedName>
</protein>
<accession>A0A2S4V5Q4</accession>
<evidence type="ECO:0000313" key="3">
    <source>
        <dbReference type="Proteomes" id="UP000239156"/>
    </source>
</evidence>
<dbReference type="VEuPathDB" id="FungiDB:PSHT_14328"/>
<reference evidence="2" key="1">
    <citation type="submission" date="2017-12" db="EMBL/GenBank/DDBJ databases">
        <title>Gene loss provides genomic basis for host adaptation in cereal stripe rust fungi.</title>
        <authorList>
            <person name="Xia C."/>
        </authorList>
    </citation>
    <scope>NUCLEOTIDE SEQUENCE [LARGE SCALE GENOMIC DNA]</scope>
    <source>
        <strain evidence="2">93-210</strain>
    </source>
</reference>
<name>A0A2S4V5Q4_9BASI</name>